<protein>
    <recommendedName>
        <fullName evidence="3">DUF3800 domain-containing protein</fullName>
    </recommendedName>
</protein>
<evidence type="ECO:0000313" key="2">
    <source>
        <dbReference type="Proteomes" id="UP000199548"/>
    </source>
</evidence>
<reference evidence="1 2" key="1">
    <citation type="submission" date="2016-10" db="EMBL/GenBank/DDBJ databases">
        <authorList>
            <person name="de Groot N.N."/>
        </authorList>
    </citation>
    <scope>NUCLEOTIDE SEQUENCE [LARGE SCALE GENOMIC DNA]</scope>
    <source>
        <strain evidence="1 2">LMG 23650</strain>
    </source>
</reference>
<organism evidence="1 2">
    <name type="scientific">Paraburkholderia megapolitana</name>
    <dbReference type="NCBI Taxonomy" id="420953"/>
    <lineage>
        <taxon>Bacteria</taxon>
        <taxon>Pseudomonadati</taxon>
        <taxon>Pseudomonadota</taxon>
        <taxon>Betaproteobacteria</taxon>
        <taxon>Burkholderiales</taxon>
        <taxon>Burkholderiaceae</taxon>
        <taxon>Paraburkholderia</taxon>
    </lineage>
</organism>
<dbReference type="AlphaFoldDB" id="A0A1I3VVG5"/>
<dbReference type="EMBL" id="FOQU01000015">
    <property type="protein sequence ID" value="SFJ99368.1"/>
    <property type="molecule type" value="Genomic_DNA"/>
</dbReference>
<keyword evidence="2" id="KW-1185">Reference proteome</keyword>
<name>A0A1I3VVG5_9BURK</name>
<accession>A0A1I3VVG5</accession>
<dbReference type="Pfam" id="PF12686">
    <property type="entry name" value="DUF3800"/>
    <property type="match status" value="1"/>
</dbReference>
<proteinExistence type="predicted"/>
<gene>
    <name evidence="1" type="ORF">SAMN05192543_1159</name>
</gene>
<dbReference type="Proteomes" id="UP000199548">
    <property type="component" value="Unassembled WGS sequence"/>
</dbReference>
<dbReference type="RefSeq" id="WP_091020242.1">
    <property type="nucleotide sequence ID" value="NZ_CP041744.1"/>
</dbReference>
<evidence type="ECO:0008006" key="3">
    <source>
        <dbReference type="Google" id="ProtNLM"/>
    </source>
</evidence>
<sequence length="284" mass="31932">MYLSYLDESGTPGDKTTKFFVLGGVTVFERQTHWLEREMDAIADRYQQQVGGQYLELHAAPMRNRKEGWEQFSPADRAQGAADVLRLLEGPQIKASVFAAVIEKSQMLRTADILPYCFEVLATKVDDFLAYKYQKRGEQARGILVLDRKQALEEANMQALHRTFKHLGHGNGRLRNFAEVPMFLDSKASRLIQLADSICYWIYRRYESQDDRGWQLIEPHFASLGNGRSGLHEVLDPATPAVLAGLPPQPYPFPPPLAPQPFREIVLPVAVAPARIAPGAVITV</sequence>
<dbReference type="InterPro" id="IPR024524">
    <property type="entry name" value="DUF3800"/>
</dbReference>
<dbReference type="OrthoDB" id="9800818at2"/>
<evidence type="ECO:0000313" key="1">
    <source>
        <dbReference type="EMBL" id="SFJ99368.1"/>
    </source>
</evidence>